<dbReference type="PANTHER" id="PTHR24410:SF23">
    <property type="entry name" value="BTB DOMAIN-CONTAINING PROTEIN-RELATED"/>
    <property type="match status" value="1"/>
</dbReference>
<dbReference type="Pfam" id="PF07534">
    <property type="entry name" value="TLD"/>
    <property type="match status" value="1"/>
</dbReference>
<dbReference type="CDD" id="cd18186">
    <property type="entry name" value="BTB_POZ_ZBTB_KLHL-like"/>
    <property type="match status" value="1"/>
</dbReference>
<dbReference type="InterPro" id="IPR011333">
    <property type="entry name" value="SKP1/BTB/POZ_sf"/>
</dbReference>
<dbReference type="SMART" id="SM00875">
    <property type="entry name" value="BACK"/>
    <property type="match status" value="1"/>
</dbReference>
<keyword evidence="5" id="KW-1185">Reference proteome</keyword>
<dbReference type="Proteomes" id="UP000615446">
    <property type="component" value="Unassembled WGS sequence"/>
</dbReference>
<accession>A0A2Z6RHP5</accession>
<feature type="domain" description="TLDc" evidence="2">
    <location>
        <begin position="300"/>
        <end position="480"/>
    </location>
</feature>
<proteinExistence type="predicted"/>
<dbReference type="InterPro" id="IPR051481">
    <property type="entry name" value="BTB-POZ/Galectin-3-binding"/>
</dbReference>
<dbReference type="EMBL" id="BEXD01003624">
    <property type="protein sequence ID" value="GBC01614.1"/>
    <property type="molecule type" value="Genomic_DNA"/>
</dbReference>
<dbReference type="Gene3D" id="1.25.40.420">
    <property type="match status" value="1"/>
</dbReference>
<reference evidence="4" key="2">
    <citation type="submission" date="2019-10" db="EMBL/GenBank/DDBJ databases">
        <title>Conservation and host-specific expression of non-tandemly repeated heterogenous ribosome RNA gene in arbuscular mycorrhizal fungi.</title>
        <authorList>
            <person name="Maeda T."/>
            <person name="Kobayashi Y."/>
            <person name="Nakagawa T."/>
            <person name="Ezawa T."/>
            <person name="Yamaguchi K."/>
            <person name="Bino T."/>
            <person name="Nishimoto Y."/>
            <person name="Shigenobu S."/>
            <person name="Kawaguchi M."/>
        </authorList>
    </citation>
    <scope>NUCLEOTIDE SEQUENCE</scope>
    <source>
        <strain evidence="4">HR1</strain>
    </source>
</reference>
<dbReference type="EMBL" id="BLAL01000169">
    <property type="protein sequence ID" value="GES87649.1"/>
    <property type="molecule type" value="Genomic_DNA"/>
</dbReference>
<evidence type="ECO:0000259" key="1">
    <source>
        <dbReference type="PROSITE" id="PS50097"/>
    </source>
</evidence>
<comment type="caution">
    <text evidence="3">The sequence shown here is derived from an EMBL/GenBank/DDBJ whole genome shotgun (WGS) entry which is preliminary data.</text>
</comment>
<feature type="domain" description="BTB" evidence="1">
    <location>
        <begin position="23"/>
        <end position="96"/>
    </location>
</feature>
<dbReference type="Pfam" id="PF00651">
    <property type="entry name" value="BTB"/>
    <property type="match status" value="1"/>
</dbReference>
<dbReference type="SUPFAM" id="SSF54695">
    <property type="entry name" value="POZ domain"/>
    <property type="match status" value="1"/>
</dbReference>
<dbReference type="Pfam" id="PF07707">
    <property type="entry name" value="BACK"/>
    <property type="match status" value="1"/>
</dbReference>
<dbReference type="InterPro" id="IPR011705">
    <property type="entry name" value="BACK"/>
</dbReference>
<dbReference type="InterPro" id="IPR000210">
    <property type="entry name" value="BTB/POZ_dom"/>
</dbReference>
<evidence type="ECO:0000259" key="2">
    <source>
        <dbReference type="PROSITE" id="PS51886"/>
    </source>
</evidence>
<protein>
    <recommendedName>
        <fullName evidence="6">BTB domain-containing protein</fullName>
    </recommendedName>
</protein>
<dbReference type="Proteomes" id="UP000247702">
    <property type="component" value="Unassembled WGS sequence"/>
</dbReference>
<dbReference type="InterPro" id="IPR006571">
    <property type="entry name" value="TLDc_dom"/>
</dbReference>
<dbReference type="PANTHER" id="PTHR24410">
    <property type="entry name" value="HL07962P-RELATED"/>
    <property type="match status" value="1"/>
</dbReference>
<dbReference type="AlphaFoldDB" id="A0A2Z6RHP5"/>
<reference evidence="3 5" key="1">
    <citation type="submission" date="2017-11" db="EMBL/GenBank/DDBJ databases">
        <title>The genome of Rhizophagus clarus HR1 reveals common genetic basis of auxotrophy among arbuscular mycorrhizal fungi.</title>
        <authorList>
            <person name="Kobayashi Y."/>
        </authorList>
    </citation>
    <scope>NUCLEOTIDE SEQUENCE [LARGE SCALE GENOMIC DNA]</scope>
    <source>
        <strain evidence="3 5">HR1</strain>
    </source>
</reference>
<dbReference type="PROSITE" id="PS51886">
    <property type="entry name" value="TLDC"/>
    <property type="match status" value="1"/>
</dbReference>
<dbReference type="OrthoDB" id="298084at2759"/>
<sequence length="480" mass="56272">MTLTFHSNLLKDLSLILNDADDYDVIIEVGENQNIKEFRAHSVILRARSPYFKGALSANWITKKDDMIMFNKPNVTSTVFEMILKYFYTGEIDFTKQSDVDILGFLVATDELLLEELFEHVQDYLINEKTSWIDENLVLVLHAVFKLDNCKKLHDYCLDSICEDPLQFFTSDDFPSINKEIFLGLLKRDDLQIKEIAIWEYLIKWGIEQTPDLRNNKAEWNNESHEVLKKTLDQFIPLIRFVGISREEFFDKVRPYKAIIPNHIYEEIEEFYYKDNLPKTTILPPRTGFSNNSTGNFKSKIINKKLANIIVNWIDKKDAEYARTINDPSYKFKLIYLGSRVGINNELFKIKCNGRLASLVLVKGKKSNKIFGGYSSIGFNKLGDQCLIENNIRYYHSTDNFIFSFENSEDAQNMKIGRVINKQKAILEYFNNGFNFGWGSFCMYSHQNFQVNNRDFYEEISPYYIYDTISEIETFIIIKR</sequence>
<dbReference type="Gene3D" id="3.30.710.10">
    <property type="entry name" value="Potassium Channel Kv1.1, Chain A"/>
    <property type="match status" value="1"/>
</dbReference>
<gene>
    <name evidence="4" type="ORF">RCL2_001463900</name>
    <name evidence="3" type="ORF">RclHR1_04260014</name>
</gene>
<dbReference type="SMART" id="SM00225">
    <property type="entry name" value="BTB"/>
    <property type="match status" value="1"/>
</dbReference>
<evidence type="ECO:0000313" key="5">
    <source>
        <dbReference type="Proteomes" id="UP000247702"/>
    </source>
</evidence>
<evidence type="ECO:0008006" key="6">
    <source>
        <dbReference type="Google" id="ProtNLM"/>
    </source>
</evidence>
<dbReference type="PROSITE" id="PS50097">
    <property type="entry name" value="BTB"/>
    <property type="match status" value="1"/>
</dbReference>
<organism evidence="3 5">
    <name type="scientific">Rhizophagus clarus</name>
    <dbReference type="NCBI Taxonomy" id="94130"/>
    <lineage>
        <taxon>Eukaryota</taxon>
        <taxon>Fungi</taxon>
        <taxon>Fungi incertae sedis</taxon>
        <taxon>Mucoromycota</taxon>
        <taxon>Glomeromycotina</taxon>
        <taxon>Glomeromycetes</taxon>
        <taxon>Glomerales</taxon>
        <taxon>Glomeraceae</taxon>
        <taxon>Rhizophagus</taxon>
    </lineage>
</organism>
<evidence type="ECO:0000313" key="4">
    <source>
        <dbReference type="EMBL" id="GES87649.1"/>
    </source>
</evidence>
<name>A0A2Z6RHP5_9GLOM</name>
<evidence type="ECO:0000313" key="3">
    <source>
        <dbReference type="EMBL" id="GBC01614.1"/>
    </source>
</evidence>